<evidence type="ECO:0000313" key="1">
    <source>
        <dbReference type="EMBL" id="GAA2657181.1"/>
    </source>
</evidence>
<keyword evidence="2" id="KW-1185">Reference proteome</keyword>
<dbReference type="RefSeq" id="WP_344575120.1">
    <property type="nucleotide sequence ID" value="NZ_BAAARK010000006.1"/>
</dbReference>
<gene>
    <name evidence="1" type="ORF">GCM10009864_24260</name>
</gene>
<comment type="caution">
    <text evidence="1">The sequence shown here is derived from an EMBL/GenBank/DDBJ whole genome shotgun (WGS) entry which is preliminary data.</text>
</comment>
<evidence type="ECO:0008006" key="3">
    <source>
        <dbReference type="Google" id="ProtNLM"/>
    </source>
</evidence>
<protein>
    <recommendedName>
        <fullName evidence="3">Transposase</fullName>
    </recommendedName>
</protein>
<reference evidence="2" key="1">
    <citation type="journal article" date="2019" name="Int. J. Syst. Evol. Microbiol.">
        <title>The Global Catalogue of Microorganisms (GCM) 10K type strain sequencing project: providing services to taxonomists for standard genome sequencing and annotation.</title>
        <authorList>
            <consortium name="The Broad Institute Genomics Platform"/>
            <consortium name="The Broad Institute Genome Sequencing Center for Infectious Disease"/>
            <person name="Wu L."/>
            <person name="Ma J."/>
        </authorList>
    </citation>
    <scope>NUCLEOTIDE SEQUENCE [LARGE SCALE GENOMIC DNA]</scope>
    <source>
        <strain evidence="2">JCM 16374</strain>
    </source>
</reference>
<accession>A0ABP6E524</accession>
<proteinExistence type="predicted"/>
<evidence type="ECO:0000313" key="2">
    <source>
        <dbReference type="Proteomes" id="UP001500994"/>
    </source>
</evidence>
<organism evidence="1 2">
    <name type="scientific">Streptomyces lunalinharesii</name>
    <dbReference type="NCBI Taxonomy" id="333384"/>
    <lineage>
        <taxon>Bacteria</taxon>
        <taxon>Bacillati</taxon>
        <taxon>Actinomycetota</taxon>
        <taxon>Actinomycetes</taxon>
        <taxon>Kitasatosporales</taxon>
        <taxon>Streptomycetaceae</taxon>
        <taxon>Streptomyces</taxon>
    </lineage>
</organism>
<name>A0ABP6E524_9ACTN</name>
<sequence>MKITTRKGEPWITVPKLEPLAEPTGLAALKDEVARCWGVLDLLDAC</sequence>
<dbReference type="EMBL" id="BAAARK010000006">
    <property type="protein sequence ID" value="GAA2657181.1"/>
    <property type="molecule type" value="Genomic_DNA"/>
</dbReference>
<dbReference type="Proteomes" id="UP001500994">
    <property type="component" value="Unassembled WGS sequence"/>
</dbReference>